<dbReference type="GO" id="GO:0005737">
    <property type="term" value="C:cytoplasm"/>
    <property type="evidence" value="ECO:0007669"/>
    <property type="project" value="UniProtKB-SubCell"/>
</dbReference>
<keyword evidence="1 3" id="KW-0547">Nucleotide-binding</keyword>
<feature type="binding site" evidence="3">
    <location>
        <begin position="23"/>
        <end position="28"/>
    </location>
    <ligand>
        <name>ATP</name>
        <dbReference type="ChEBI" id="CHEBI:30616"/>
    </ligand>
</feature>
<dbReference type="CDD" id="cd02022">
    <property type="entry name" value="DPCK"/>
    <property type="match status" value="1"/>
</dbReference>
<evidence type="ECO:0000256" key="1">
    <source>
        <dbReference type="ARBA" id="ARBA00022741"/>
    </source>
</evidence>
<reference evidence="5 6" key="1">
    <citation type="journal article" date="2019" name="Nat. Microbiol.">
        <title>Mediterranean grassland soil C-N compound turnover is dependent on rainfall and depth, and is mediated by genomically divergent microorganisms.</title>
        <authorList>
            <person name="Diamond S."/>
            <person name="Andeer P.F."/>
            <person name="Li Z."/>
            <person name="Crits-Christoph A."/>
            <person name="Burstein D."/>
            <person name="Anantharaman K."/>
            <person name="Lane K.R."/>
            <person name="Thomas B.C."/>
            <person name="Pan C."/>
            <person name="Northen T.R."/>
            <person name="Banfield J.F."/>
        </authorList>
    </citation>
    <scope>NUCLEOTIDE SEQUENCE [LARGE SCALE GENOMIC DNA]</scope>
    <source>
        <strain evidence="5">WS_2</strain>
    </source>
</reference>
<gene>
    <name evidence="3" type="primary">coaE</name>
    <name evidence="5" type="ORF">E6K72_05815</name>
</gene>
<dbReference type="Proteomes" id="UP000317716">
    <property type="component" value="Unassembled WGS sequence"/>
</dbReference>
<dbReference type="GO" id="GO:0005524">
    <property type="term" value="F:ATP binding"/>
    <property type="evidence" value="ECO:0007669"/>
    <property type="project" value="UniProtKB-UniRule"/>
</dbReference>
<dbReference type="InterPro" id="IPR027417">
    <property type="entry name" value="P-loop_NTPase"/>
</dbReference>
<dbReference type="EMBL" id="VBOS01000194">
    <property type="protein sequence ID" value="TMQ55917.1"/>
    <property type="molecule type" value="Genomic_DNA"/>
</dbReference>
<evidence type="ECO:0000256" key="3">
    <source>
        <dbReference type="HAMAP-Rule" id="MF_00376"/>
    </source>
</evidence>
<dbReference type="SUPFAM" id="SSF52540">
    <property type="entry name" value="P-loop containing nucleoside triphosphate hydrolases"/>
    <property type="match status" value="1"/>
</dbReference>
<comment type="similarity">
    <text evidence="3">Belongs to the CoaE family.</text>
</comment>
<comment type="subcellular location">
    <subcellularLocation>
        <location evidence="3">Cytoplasm</location>
    </subcellularLocation>
</comment>
<proteinExistence type="inferred from homology"/>
<comment type="pathway">
    <text evidence="3">Cofactor biosynthesis; coenzyme A biosynthesis; CoA from (R)-pantothenate: step 5/5.</text>
</comment>
<keyword evidence="3" id="KW-0173">Coenzyme A biosynthesis</keyword>
<organism evidence="5 6">
    <name type="scientific">Eiseniibacteriota bacterium</name>
    <dbReference type="NCBI Taxonomy" id="2212470"/>
    <lineage>
        <taxon>Bacteria</taxon>
        <taxon>Candidatus Eiseniibacteriota</taxon>
    </lineage>
</organism>
<dbReference type="UniPathway" id="UPA00241">
    <property type="reaction ID" value="UER00356"/>
</dbReference>
<comment type="catalytic activity">
    <reaction evidence="3">
        <text>3'-dephospho-CoA + ATP = ADP + CoA + H(+)</text>
        <dbReference type="Rhea" id="RHEA:18245"/>
        <dbReference type="ChEBI" id="CHEBI:15378"/>
        <dbReference type="ChEBI" id="CHEBI:30616"/>
        <dbReference type="ChEBI" id="CHEBI:57287"/>
        <dbReference type="ChEBI" id="CHEBI:57328"/>
        <dbReference type="ChEBI" id="CHEBI:456216"/>
        <dbReference type="EC" id="2.7.1.24"/>
    </reaction>
</comment>
<dbReference type="HAMAP" id="MF_00376">
    <property type="entry name" value="Dephospho_CoA_kinase"/>
    <property type="match status" value="1"/>
</dbReference>
<evidence type="ECO:0000313" key="5">
    <source>
        <dbReference type="EMBL" id="TMQ55917.1"/>
    </source>
</evidence>
<dbReference type="GO" id="GO:0004140">
    <property type="term" value="F:dephospho-CoA kinase activity"/>
    <property type="evidence" value="ECO:0007669"/>
    <property type="project" value="UniProtKB-UniRule"/>
</dbReference>
<keyword evidence="3 5" id="KW-0808">Transferase</keyword>
<comment type="function">
    <text evidence="3">Catalyzes the phosphorylation of the 3'-hydroxyl group of dephosphocoenzyme A to form coenzyme A.</text>
</comment>
<protein>
    <recommendedName>
        <fullName evidence="3 4">Dephospho-CoA kinase</fullName>
        <ecNumber evidence="3 4">2.7.1.24</ecNumber>
    </recommendedName>
    <alternativeName>
        <fullName evidence="3">Dephosphocoenzyme A kinase</fullName>
    </alternativeName>
</protein>
<keyword evidence="3" id="KW-0963">Cytoplasm</keyword>
<dbReference type="EC" id="2.7.1.24" evidence="3 4"/>
<dbReference type="InterPro" id="IPR001977">
    <property type="entry name" value="Depp_CoAkinase"/>
</dbReference>
<dbReference type="Pfam" id="PF01121">
    <property type="entry name" value="CoaE"/>
    <property type="match status" value="1"/>
</dbReference>
<accession>A0A538SX09</accession>
<keyword evidence="3 5" id="KW-0418">Kinase</keyword>
<evidence type="ECO:0000313" key="6">
    <source>
        <dbReference type="Proteomes" id="UP000317716"/>
    </source>
</evidence>
<dbReference type="PANTHER" id="PTHR10695">
    <property type="entry name" value="DEPHOSPHO-COA KINASE-RELATED"/>
    <property type="match status" value="1"/>
</dbReference>
<dbReference type="PROSITE" id="PS51219">
    <property type="entry name" value="DPCK"/>
    <property type="match status" value="1"/>
</dbReference>
<keyword evidence="2 3" id="KW-0067">ATP-binding</keyword>
<dbReference type="Gene3D" id="3.40.50.300">
    <property type="entry name" value="P-loop containing nucleotide triphosphate hydrolases"/>
    <property type="match status" value="1"/>
</dbReference>
<dbReference type="NCBIfam" id="TIGR00152">
    <property type="entry name" value="dephospho-CoA kinase"/>
    <property type="match status" value="1"/>
</dbReference>
<dbReference type="GO" id="GO:0015937">
    <property type="term" value="P:coenzyme A biosynthetic process"/>
    <property type="evidence" value="ECO:0007669"/>
    <property type="project" value="UniProtKB-UniRule"/>
</dbReference>
<comment type="caution">
    <text evidence="5">The sequence shown here is derived from an EMBL/GenBank/DDBJ whole genome shotgun (WGS) entry which is preliminary data.</text>
</comment>
<sequence length="216" mass="23220">MSIERRPAAGDGLFILGLIGRAGSGKTTVARALEHDGARVIEADRVGHEVADRDPAVREGLIAEYGAGVYRADGTLDRGRVAARVFRDPEARARLDRLVHPRIVARIREEIGQLRREGFRGVVVVDAALMPRWGFERECDAVIAVVAPESEQVARLVRGRGWSEAEARARLAAQDSNEASSAAADVTLDNDGTPEALARAAREAVSRLRAGRGAPC</sequence>
<evidence type="ECO:0000256" key="4">
    <source>
        <dbReference type="NCBIfam" id="TIGR00152"/>
    </source>
</evidence>
<dbReference type="PANTHER" id="PTHR10695:SF46">
    <property type="entry name" value="BIFUNCTIONAL COENZYME A SYNTHASE-RELATED"/>
    <property type="match status" value="1"/>
</dbReference>
<dbReference type="AlphaFoldDB" id="A0A538SX09"/>
<evidence type="ECO:0000256" key="2">
    <source>
        <dbReference type="ARBA" id="ARBA00022840"/>
    </source>
</evidence>
<name>A0A538SX09_UNCEI</name>